<evidence type="ECO:0000256" key="1">
    <source>
        <dbReference type="SAM" id="Phobius"/>
    </source>
</evidence>
<organism evidence="2 4">
    <name type="scientific">Cucumis melo var. makuwa</name>
    <name type="common">Oriental melon</name>
    <dbReference type="NCBI Taxonomy" id="1194695"/>
    <lineage>
        <taxon>Eukaryota</taxon>
        <taxon>Viridiplantae</taxon>
        <taxon>Streptophyta</taxon>
        <taxon>Embryophyta</taxon>
        <taxon>Tracheophyta</taxon>
        <taxon>Spermatophyta</taxon>
        <taxon>Magnoliopsida</taxon>
        <taxon>eudicotyledons</taxon>
        <taxon>Gunneridae</taxon>
        <taxon>Pentapetalae</taxon>
        <taxon>rosids</taxon>
        <taxon>fabids</taxon>
        <taxon>Cucurbitales</taxon>
        <taxon>Cucurbitaceae</taxon>
        <taxon>Benincaseae</taxon>
        <taxon>Cucumis</taxon>
    </lineage>
</organism>
<accession>A0A5A7TNL3</accession>
<dbReference type="AlphaFoldDB" id="A0A5A7TNL3"/>
<name>A0A5A7TNL3_CUCMM</name>
<feature type="transmembrane region" description="Helical" evidence="1">
    <location>
        <begin position="47"/>
        <end position="74"/>
    </location>
</feature>
<protein>
    <submittedName>
        <fullName evidence="2">Uncharacterized protein</fullName>
    </submittedName>
</protein>
<comment type="caution">
    <text evidence="2">The sequence shown here is derived from an EMBL/GenBank/DDBJ whole genome shotgun (WGS) entry which is preliminary data.</text>
</comment>
<proteinExistence type="predicted"/>
<dbReference type="EMBL" id="SSTE01014747">
    <property type="protein sequence ID" value="KAA0045113.1"/>
    <property type="molecule type" value="Genomic_DNA"/>
</dbReference>
<dbReference type="EMBL" id="SSTD01004451">
    <property type="protein sequence ID" value="TYK23625.1"/>
    <property type="molecule type" value="Genomic_DNA"/>
</dbReference>
<dbReference type="Proteomes" id="UP000321393">
    <property type="component" value="Unassembled WGS sequence"/>
</dbReference>
<dbReference type="Proteomes" id="UP000321947">
    <property type="component" value="Unassembled WGS sequence"/>
</dbReference>
<keyword evidence="1" id="KW-0812">Transmembrane</keyword>
<reference evidence="4 5" key="1">
    <citation type="submission" date="2019-08" db="EMBL/GenBank/DDBJ databases">
        <title>Draft genome sequences of two oriental melons (Cucumis melo L. var makuwa).</title>
        <authorList>
            <person name="Kwon S.-Y."/>
        </authorList>
    </citation>
    <scope>NUCLEOTIDE SEQUENCE [LARGE SCALE GENOMIC DNA]</scope>
    <source>
        <strain evidence="5">cv. Chang Bougi</strain>
        <strain evidence="4">cv. SW 3</strain>
        <tissue evidence="2">Leaf</tissue>
    </source>
</reference>
<evidence type="ECO:0000313" key="2">
    <source>
        <dbReference type="EMBL" id="KAA0045113.1"/>
    </source>
</evidence>
<evidence type="ECO:0000313" key="4">
    <source>
        <dbReference type="Proteomes" id="UP000321393"/>
    </source>
</evidence>
<evidence type="ECO:0000313" key="5">
    <source>
        <dbReference type="Proteomes" id="UP000321947"/>
    </source>
</evidence>
<gene>
    <name evidence="3" type="ORF">E5676_scaffold500G001420</name>
    <name evidence="2" type="ORF">E6C27_scaffold30G001090</name>
</gene>
<sequence>MKWVFSRSPQAAAVSSSTRSIHYQLRLQSFLHVSSPNRSICSSRRRLLTFPVASAVISSFVVVCLSFCCIRYRLLVCLLHPPSPAHSLSSARDPSVVSVATSSFAAVCSSDVTAEDVLSGNFTIDDVVLPLPG</sequence>
<keyword evidence="1" id="KW-0472">Membrane</keyword>
<keyword evidence="1" id="KW-1133">Transmembrane helix</keyword>
<evidence type="ECO:0000313" key="3">
    <source>
        <dbReference type="EMBL" id="TYK23625.1"/>
    </source>
</evidence>